<evidence type="ECO:0008006" key="4">
    <source>
        <dbReference type="Google" id="ProtNLM"/>
    </source>
</evidence>
<protein>
    <recommendedName>
        <fullName evidence="4">DUF4878 domain-containing protein</fullName>
    </recommendedName>
</protein>
<keyword evidence="3" id="KW-1185">Reference proteome</keyword>
<dbReference type="Proteomes" id="UP000198906">
    <property type="component" value="Unassembled WGS sequence"/>
</dbReference>
<keyword evidence="1" id="KW-1133">Transmembrane helix</keyword>
<reference evidence="3" key="1">
    <citation type="submission" date="2016-06" db="EMBL/GenBank/DDBJ databases">
        <authorList>
            <person name="Varghese N."/>
        </authorList>
    </citation>
    <scope>NUCLEOTIDE SEQUENCE [LARGE SCALE GENOMIC DNA]</scope>
    <source>
        <strain evidence="3">DSM 46123</strain>
    </source>
</reference>
<feature type="transmembrane region" description="Helical" evidence="1">
    <location>
        <begin position="20"/>
        <end position="40"/>
    </location>
</feature>
<keyword evidence="1" id="KW-0812">Transmembrane</keyword>
<evidence type="ECO:0000313" key="2">
    <source>
        <dbReference type="EMBL" id="SCL27038.1"/>
    </source>
</evidence>
<gene>
    <name evidence="2" type="ORF">GA0074694_4691</name>
</gene>
<evidence type="ECO:0000313" key="3">
    <source>
        <dbReference type="Proteomes" id="UP000198906"/>
    </source>
</evidence>
<organism evidence="2 3">
    <name type="scientific">Micromonospora inyonensis</name>
    <dbReference type="NCBI Taxonomy" id="47866"/>
    <lineage>
        <taxon>Bacteria</taxon>
        <taxon>Bacillati</taxon>
        <taxon>Actinomycetota</taxon>
        <taxon>Actinomycetes</taxon>
        <taxon>Micromonosporales</taxon>
        <taxon>Micromonosporaceae</taxon>
        <taxon>Micromonospora</taxon>
    </lineage>
</organism>
<dbReference type="AlphaFoldDB" id="A0A1C6SCA8"/>
<sequence length="151" mass="16337">MSSAHWSRPHRPHRPVRAGLVVAGALLGLCCVGVTGLGVWNVQAVRQADAPVRETAEAFLTEVAAGDADRAYRRLCASARTRWSPVGFAAWVRTPPVVTGHQVTDVSVSTRDGKPTGTVTVRLIRDGGRSEERELPVVREDDGWRVCGDPF</sequence>
<dbReference type="RefSeq" id="WP_091461692.1">
    <property type="nucleotide sequence ID" value="NZ_FMHU01000002.1"/>
</dbReference>
<proteinExistence type="predicted"/>
<name>A0A1C6SCA8_9ACTN</name>
<evidence type="ECO:0000256" key="1">
    <source>
        <dbReference type="SAM" id="Phobius"/>
    </source>
</evidence>
<accession>A0A1C6SCA8</accession>
<keyword evidence="1" id="KW-0472">Membrane</keyword>
<dbReference type="EMBL" id="FMHU01000002">
    <property type="protein sequence ID" value="SCL27038.1"/>
    <property type="molecule type" value="Genomic_DNA"/>
</dbReference>